<organism evidence="1 2">
    <name type="scientific">Desulfobulbus propionicus (strain ATCC 33891 / DSM 2032 / VKM B-1956 / 1pr3)</name>
    <dbReference type="NCBI Taxonomy" id="577650"/>
    <lineage>
        <taxon>Bacteria</taxon>
        <taxon>Pseudomonadati</taxon>
        <taxon>Thermodesulfobacteriota</taxon>
        <taxon>Desulfobulbia</taxon>
        <taxon>Desulfobulbales</taxon>
        <taxon>Desulfobulbaceae</taxon>
        <taxon>Desulfobulbus</taxon>
    </lineage>
</organism>
<accession>A0A7U3YPF3</accession>
<proteinExistence type="predicted"/>
<dbReference type="Proteomes" id="UP000006365">
    <property type="component" value="Chromosome"/>
</dbReference>
<dbReference type="EMBL" id="CP002364">
    <property type="protein sequence ID" value="ADW19115.1"/>
    <property type="molecule type" value="Genomic_DNA"/>
</dbReference>
<sequence length="373" mass="40732">MEDSGNGTYRWRFCRLGGFDQVRLETAEDIRHLGELDQKLWAALSCPVNGLEFDPRTLSLLDCDNDGRVRVQEVLTAVEWVSSVLKDFDPLLAGAAELPLRAINDSHPEGRQLLASARQLLTYLGKPEAESVSIADVADTSSLLHESAFNGDGIVPVHATEDEATRKLIEEIMACVGSDEDRSGCPGVSRERVEAFFTAAELHAQWWDQAASDSAILPFGESTLDAAAVYSRLKNKIDDFFIRCGLAAFDPKAQEPLNPSIATYETLANQDLSGASAEVEQFPLAHVEAGRTLPLREGINPVWAGSVELLAALVVTPLFGESDHLDAAQWQQIKATFAPFESWQAGKAGTEVEALGFERVREILQGPGRQQLE</sequence>
<keyword evidence="2" id="KW-1185">Reference proteome</keyword>
<evidence type="ECO:0000313" key="1">
    <source>
        <dbReference type="EMBL" id="ADW19115.1"/>
    </source>
</evidence>
<dbReference type="KEGG" id="dpr:Despr_2982"/>
<gene>
    <name evidence="1" type="ordered locus">Despr_2982</name>
</gene>
<dbReference type="RefSeq" id="WP_015725640.1">
    <property type="nucleotide sequence ID" value="NC_014972.1"/>
</dbReference>
<protein>
    <recommendedName>
        <fullName evidence="3">EF-hand domain-containing protein</fullName>
    </recommendedName>
</protein>
<dbReference type="AlphaFoldDB" id="A0A7U3YPF3"/>
<evidence type="ECO:0008006" key="3">
    <source>
        <dbReference type="Google" id="ProtNLM"/>
    </source>
</evidence>
<evidence type="ECO:0000313" key="2">
    <source>
        <dbReference type="Proteomes" id="UP000006365"/>
    </source>
</evidence>
<name>A0A7U3YPF3_DESPD</name>
<reference evidence="1 2" key="1">
    <citation type="journal article" date="2011" name="Stand. Genomic Sci.">
        <title>Complete genome sequence of Desulfobulbus propionicus type strain (1pr3).</title>
        <authorList>
            <person name="Pagani I."/>
            <person name="Lapidus A."/>
            <person name="Nolan M."/>
            <person name="Lucas S."/>
            <person name="Hammon N."/>
            <person name="Deshpande S."/>
            <person name="Cheng J.F."/>
            <person name="Chertkov O."/>
            <person name="Davenport K."/>
            <person name="Tapia R."/>
            <person name="Han C."/>
            <person name="Goodwin L."/>
            <person name="Pitluck S."/>
            <person name="Liolios K."/>
            <person name="Mavromatis K."/>
            <person name="Ivanova N."/>
            <person name="Mikhailova N."/>
            <person name="Pati A."/>
            <person name="Chen A."/>
            <person name="Palaniappan K."/>
            <person name="Land M."/>
            <person name="Hauser L."/>
            <person name="Chang Y.J."/>
            <person name="Jeffries C.D."/>
            <person name="Detter J.C."/>
            <person name="Brambilla E."/>
            <person name="Kannan K.P."/>
            <person name="Djao O.D."/>
            <person name="Rohde M."/>
            <person name="Pukall R."/>
            <person name="Spring S."/>
            <person name="Goker M."/>
            <person name="Sikorski J."/>
            <person name="Woyke T."/>
            <person name="Bristow J."/>
            <person name="Eisen J.A."/>
            <person name="Markowitz V."/>
            <person name="Hugenholtz P."/>
            <person name="Kyrpides N.C."/>
            <person name="Klenk H.P."/>
        </authorList>
    </citation>
    <scope>NUCLEOTIDE SEQUENCE [LARGE SCALE GENOMIC DNA]</scope>
    <source>
        <strain evidence="2">ATCC 33891 / DSM 2032 / 1pr3</strain>
    </source>
</reference>